<dbReference type="RefSeq" id="WP_127725393.1">
    <property type="nucleotide sequence ID" value="NZ_RLIH01000027.1"/>
</dbReference>
<dbReference type="InterPro" id="IPR012338">
    <property type="entry name" value="Beta-lactam/transpept-like"/>
</dbReference>
<dbReference type="SUPFAM" id="SSF56601">
    <property type="entry name" value="beta-lactamase/transpeptidase-like"/>
    <property type="match status" value="1"/>
</dbReference>
<dbReference type="PANTHER" id="PTHR43283:SF7">
    <property type="entry name" value="BETA-LACTAMASE-RELATED DOMAIN-CONTAINING PROTEIN"/>
    <property type="match status" value="1"/>
</dbReference>
<protein>
    <submittedName>
        <fullName evidence="2">Class C beta-lactamase-related serine hydrolase</fullName>
    </submittedName>
</protein>
<keyword evidence="2" id="KW-0378">Hydrolase</keyword>
<dbReference type="PANTHER" id="PTHR43283">
    <property type="entry name" value="BETA-LACTAMASE-RELATED"/>
    <property type="match status" value="1"/>
</dbReference>
<dbReference type="AlphaFoldDB" id="A0A437S497"/>
<proteinExistence type="predicted"/>
<sequence length="340" mass="38991">MKNLYYPTESWDILSPFKLNLKESFFKNLDKEITTNYENLNGIIILKEGHIAYENYYNSKGIDDRFNVASVTKSVLSALIGIALDRGSINSVKDKVIDYFPEFELSKNKVRDKVTIERLLTMSAPYSHKNMNQNLGKLIHSENWIKYSLEILGLGSNEGEFKYSDASAHLLSGILTRTIGLTAREFANENLFLPIGMNEIPYEKVESFKLKNMLYTQQKTWLEDKQGLTVGGWGLTLTLRDMAKFGLLYLRKGYWKGESIISENWIEESTKDYGNHYGYLWWLRDLGNISTYYAMGTGGNMILCIPSANLVIAIASEVTRHPIGNRWSLIENFILPHFLQ</sequence>
<accession>A0A437S497</accession>
<dbReference type="InterPro" id="IPR050789">
    <property type="entry name" value="Diverse_Enzym_Activities"/>
</dbReference>
<organism evidence="2 3">
    <name type="scientific">Anaerosphaera multitolerans</name>
    <dbReference type="NCBI Taxonomy" id="2487351"/>
    <lineage>
        <taxon>Bacteria</taxon>
        <taxon>Bacillati</taxon>
        <taxon>Bacillota</taxon>
        <taxon>Tissierellia</taxon>
        <taxon>Tissierellales</taxon>
        <taxon>Peptoniphilaceae</taxon>
        <taxon>Anaerosphaera</taxon>
    </lineage>
</organism>
<gene>
    <name evidence="2" type="ORF">EF514_10475</name>
</gene>
<dbReference type="EMBL" id="RLIH01000027">
    <property type="protein sequence ID" value="RVU53833.1"/>
    <property type="molecule type" value="Genomic_DNA"/>
</dbReference>
<dbReference type="Gene3D" id="3.40.710.10">
    <property type="entry name" value="DD-peptidase/beta-lactamase superfamily"/>
    <property type="match status" value="1"/>
</dbReference>
<dbReference type="InterPro" id="IPR001466">
    <property type="entry name" value="Beta-lactam-related"/>
</dbReference>
<dbReference type="GO" id="GO:0016787">
    <property type="term" value="F:hydrolase activity"/>
    <property type="evidence" value="ECO:0007669"/>
    <property type="project" value="UniProtKB-KW"/>
</dbReference>
<keyword evidence="3" id="KW-1185">Reference proteome</keyword>
<comment type="caution">
    <text evidence="2">The sequence shown here is derived from an EMBL/GenBank/DDBJ whole genome shotgun (WGS) entry which is preliminary data.</text>
</comment>
<dbReference type="Pfam" id="PF00144">
    <property type="entry name" value="Beta-lactamase"/>
    <property type="match status" value="1"/>
</dbReference>
<dbReference type="Proteomes" id="UP000288812">
    <property type="component" value="Unassembled WGS sequence"/>
</dbReference>
<reference evidence="2 3" key="1">
    <citation type="submission" date="2018-11" db="EMBL/GenBank/DDBJ databases">
        <title>Genome sequencing and assembly of Anaerosphaera sp. nov., GS7-6-2.</title>
        <authorList>
            <person name="Rettenmaier R."/>
            <person name="Liebl W."/>
            <person name="Zverlov V."/>
        </authorList>
    </citation>
    <scope>NUCLEOTIDE SEQUENCE [LARGE SCALE GENOMIC DNA]</scope>
    <source>
        <strain evidence="2 3">GS7-6-2</strain>
    </source>
</reference>
<evidence type="ECO:0000259" key="1">
    <source>
        <dbReference type="Pfam" id="PF00144"/>
    </source>
</evidence>
<name>A0A437S497_9FIRM</name>
<evidence type="ECO:0000313" key="2">
    <source>
        <dbReference type="EMBL" id="RVU53833.1"/>
    </source>
</evidence>
<evidence type="ECO:0000313" key="3">
    <source>
        <dbReference type="Proteomes" id="UP000288812"/>
    </source>
</evidence>
<feature type="domain" description="Beta-lactamase-related" evidence="1">
    <location>
        <begin position="44"/>
        <end position="316"/>
    </location>
</feature>
<dbReference type="OrthoDB" id="9773047at2"/>